<dbReference type="Gene3D" id="3.20.80.10">
    <property type="entry name" value="Regulatory factor, effector binding domain"/>
    <property type="match status" value="1"/>
</dbReference>
<protein>
    <submittedName>
        <fullName evidence="1">SOUL heme-binding protein</fullName>
    </submittedName>
</protein>
<organism evidence="1 2">
    <name type="scientific">Mycolicibacterium fluoranthenivorans</name>
    <dbReference type="NCBI Taxonomy" id="258505"/>
    <lineage>
        <taxon>Bacteria</taxon>
        <taxon>Bacillati</taxon>
        <taxon>Actinomycetota</taxon>
        <taxon>Actinomycetes</taxon>
        <taxon>Mycobacteriales</taxon>
        <taxon>Mycobacteriaceae</taxon>
        <taxon>Mycolicibacterium</taxon>
    </lineage>
</organism>
<dbReference type="Proteomes" id="UP000199707">
    <property type="component" value="Unassembled WGS sequence"/>
</dbReference>
<dbReference type="STRING" id="1502745.SAMN02799620_02459"/>
<dbReference type="PANTHER" id="PTHR11220:SF58">
    <property type="entry name" value="SOUL HEME-BINDING FAMILY PROTEIN"/>
    <property type="match status" value="1"/>
</dbReference>
<dbReference type="PANTHER" id="PTHR11220">
    <property type="entry name" value="HEME-BINDING PROTEIN-RELATED"/>
    <property type="match status" value="1"/>
</dbReference>
<gene>
    <name evidence="1" type="ORF">SAMN02799620_02459</name>
</gene>
<evidence type="ECO:0000313" key="2">
    <source>
        <dbReference type="Proteomes" id="UP000199707"/>
    </source>
</evidence>
<dbReference type="EMBL" id="FMUB01000004">
    <property type="protein sequence ID" value="SCX17312.1"/>
    <property type="molecule type" value="Genomic_DNA"/>
</dbReference>
<dbReference type="AlphaFoldDB" id="A0A1G4W5Y3"/>
<accession>A0A1G4W5Y3</accession>
<dbReference type="InterPro" id="IPR011256">
    <property type="entry name" value="Reg_factor_effector_dom_sf"/>
</dbReference>
<evidence type="ECO:0000313" key="1">
    <source>
        <dbReference type="EMBL" id="SCX17312.1"/>
    </source>
</evidence>
<reference evidence="2" key="1">
    <citation type="submission" date="2016-10" db="EMBL/GenBank/DDBJ databases">
        <authorList>
            <person name="Varghese N."/>
            <person name="Submissions S."/>
        </authorList>
    </citation>
    <scope>NUCLEOTIDE SEQUENCE [LARGE SCALE GENOMIC DNA]</scope>
    <source>
        <strain evidence="2">UNC267MFSha1.1M11</strain>
    </source>
</reference>
<dbReference type="Pfam" id="PF04832">
    <property type="entry name" value="SOUL"/>
    <property type="match status" value="1"/>
</dbReference>
<dbReference type="SUPFAM" id="SSF55136">
    <property type="entry name" value="Probable bacterial effector-binding domain"/>
    <property type="match status" value="1"/>
</dbReference>
<proteinExistence type="predicted"/>
<name>A0A1G4W5Y3_9MYCO</name>
<dbReference type="InterPro" id="IPR006917">
    <property type="entry name" value="SOUL_heme-bd"/>
</dbReference>
<sequence length="210" mass="23158">MADVQTIAKQLVETIGSVAGTRFGLEEPRFDAVELARGAQVRQYGERIAAQTRVPALAEDQARSTGFRRLAKYIFGANNGGQSISMTAPVAVQTGRANGTSIAMTAPVAQHLDAGEWVIRFFMPSQWTLETLPEPTDDRVELVVVAPEKYAVLRFSGGYGTRRVAEQTEKLRNMLRETGFEPAGEATAWFYDPPWTLPCRRRNEVAIPVT</sequence>
<dbReference type="RefSeq" id="WP_090357085.1">
    <property type="nucleotide sequence ID" value="NZ_FMUB01000004.1"/>
</dbReference>